<evidence type="ECO:0000313" key="1">
    <source>
        <dbReference type="EMBL" id="AGD92790.1"/>
    </source>
</evidence>
<dbReference type="EMBL" id="JX885207">
    <property type="protein sequence ID" value="AGD92790.1"/>
    <property type="molecule type" value="Genomic_DNA"/>
</dbReference>
<accession>L7XZD1</accession>
<name>L7XZD1_9VIRU</name>
<dbReference type="Proteomes" id="UP000236749">
    <property type="component" value="Segment"/>
</dbReference>
<organism evidence="1 2">
    <name type="scientific">Megavirus lba</name>
    <dbReference type="NCBI Taxonomy" id="1235314"/>
    <lineage>
        <taxon>Viruses</taxon>
        <taxon>Varidnaviria</taxon>
        <taxon>Bamfordvirae</taxon>
        <taxon>Nucleocytoviricota</taxon>
        <taxon>Megaviricetes</taxon>
        <taxon>Imitervirales</taxon>
        <taxon>Mimiviridae</taxon>
        <taxon>Megamimivirinae</taxon>
        <taxon>Megavirus</taxon>
        <taxon>Megavirus chilense</taxon>
    </lineage>
</organism>
<gene>
    <name evidence="1" type="ORF">LBA_00872</name>
</gene>
<evidence type="ECO:0000313" key="2">
    <source>
        <dbReference type="Proteomes" id="UP000236749"/>
    </source>
</evidence>
<proteinExistence type="predicted"/>
<sequence length="62" mass="7149">MIADKNINKTIAKMAIIMSGIALRQLSYTIAFVAKLKELCILMNNFLLIKLFSRIEYCSQFF</sequence>
<reference evidence="1 2" key="1">
    <citation type="journal article" date="2013" name="Clin. Infect. Dis.">
        <title>First isolation of Mimivirus in a patient with pneumonia.</title>
        <authorList>
            <person name="Saadi H."/>
            <person name="Pagnier I."/>
            <person name="Colson P."/>
            <person name="Cherif J.K."/>
            <person name="Beji M."/>
            <person name="Boughalmi M."/>
            <person name="Azza S."/>
            <person name="Armstrong N."/>
            <person name="Robert C."/>
            <person name="Fournous G."/>
            <person name="La Scola B."/>
            <person name="Raoult D."/>
        </authorList>
    </citation>
    <scope>NUCLEOTIDE SEQUENCE [LARGE SCALE GENOMIC DNA]</scope>
    <source>
        <strain evidence="1">LBA111</strain>
    </source>
</reference>
<protein>
    <submittedName>
        <fullName evidence="1">Uncharacterized protein</fullName>
    </submittedName>
</protein>